<evidence type="ECO:0000313" key="7">
    <source>
        <dbReference type="Proteomes" id="UP000054010"/>
    </source>
</evidence>
<dbReference type="Gene3D" id="3.90.550.10">
    <property type="entry name" value="Spore Coat Polysaccharide Biosynthesis Protein SpsA, Chain A"/>
    <property type="match status" value="1"/>
</dbReference>
<comment type="caution">
    <text evidence="6">The sequence shown here is derived from an EMBL/GenBank/DDBJ whole genome shotgun (WGS) entry which is preliminary data.</text>
</comment>
<comment type="similarity">
    <text evidence="2">Belongs to the glycosyltransferase 2 family.</text>
</comment>
<dbReference type="GO" id="GO:0016757">
    <property type="term" value="F:glycosyltransferase activity"/>
    <property type="evidence" value="ECO:0007669"/>
    <property type="project" value="UniProtKB-KW"/>
</dbReference>
<accession>E1IDE5</accession>
<dbReference type="CDD" id="cd00761">
    <property type="entry name" value="Glyco_tranf_GTA_type"/>
    <property type="match status" value="1"/>
</dbReference>
<dbReference type="STRING" id="765420.OSCT_1346"/>
<dbReference type="InterPro" id="IPR001173">
    <property type="entry name" value="Glyco_trans_2-like"/>
</dbReference>
<sequence length="323" mass="36596">MLMSLPSVDVVIATRNRAELIEPLIASIRQSSHTDLTLWIVDQSDDAATERVVTRHSQTDQRVRYVRQSLPGASLARNVGASAGSAPLILFTDDDCRVHPEWVAEMAHELINPCVWAVFGRVLPIYPASEHLLAGTNLRLLDTAVKTSLQRRVYVRNRLDLSFGHGASMGVRRDAFQQVGGFDPVLGAGGALRAWEDRDLGYRILRAGGRIVYTPKALLHHLQWRHWSAVRRNHWNYALGTGAAVGKYLRCGDLIGWAILFEWFWSQGIRQSLSALLKWRSLQRFWVGLIHLWGPWLGLIQSLRFRVQRQYCLYQPPGHVQSP</sequence>
<dbReference type="AlphaFoldDB" id="E1IDE5"/>
<dbReference type="SUPFAM" id="SSF53448">
    <property type="entry name" value="Nucleotide-diphospho-sugar transferases"/>
    <property type="match status" value="1"/>
</dbReference>
<dbReference type="EMBL" id="ADVR01000040">
    <property type="protein sequence ID" value="EFO80822.1"/>
    <property type="molecule type" value="Genomic_DNA"/>
</dbReference>
<dbReference type="PANTHER" id="PTHR43179">
    <property type="entry name" value="RHAMNOSYLTRANSFERASE WBBL"/>
    <property type="match status" value="1"/>
</dbReference>
<dbReference type="InterPro" id="IPR029044">
    <property type="entry name" value="Nucleotide-diphossugar_trans"/>
</dbReference>
<keyword evidence="3" id="KW-0328">Glycosyltransferase</keyword>
<organism evidence="6 7">
    <name type="scientific">Oscillochloris trichoides DG-6</name>
    <dbReference type="NCBI Taxonomy" id="765420"/>
    <lineage>
        <taxon>Bacteria</taxon>
        <taxon>Bacillati</taxon>
        <taxon>Chloroflexota</taxon>
        <taxon>Chloroflexia</taxon>
        <taxon>Chloroflexales</taxon>
        <taxon>Chloroflexineae</taxon>
        <taxon>Oscillochloridaceae</taxon>
        <taxon>Oscillochloris</taxon>
    </lineage>
</organism>
<evidence type="ECO:0000313" key="6">
    <source>
        <dbReference type="EMBL" id="EFO80822.1"/>
    </source>
</evidence>
<dbReference type="OrthoDB" id="147150at2"/>
<keyword evidence="7" id="KW-1185">Reference proteome</keyword>
<protein>
    <submittedName>
        <fullName evidence="6">Glycosyl transferase family 2</fullName>
    </submittedName>
</protein>
<reference evidence="6 7" key="1">
    <citation type="journal article" date="2011" name="J. Bacteriol.">
        <title>Draft genome sequence of the anoxygenic filamentous phototrophic bacterium Oscillochloris trichoides subsp. DG-6.</title>
        <authorList>
            <person name="Kuznetsov B.B."/>
            <person name="Ivanovsky R.N."/>
            <person name="Keppen O.I."/>
            <person name="Sukhacheva M.V."/>
            <person name="Bumazhkin B.K."/>
            <person name="Patutina E.O."/>
            <person name="Beletsky A.V."/>
            <person name="Mardanov A.V."/>
            <person name="Baslerov R.V."/>
            <person name="Panteleeva A.N."/>
            <person name="Kolganova T.V."/>
            <person name="Ravin N.V."/>
            <person name="Skryabin K.G."/>
        </authorList>
    </citation>
    <scope>NUCLEOTIDE SEQUENCE [LARGE SCALE GENOMIC DNA]</scope>
    <source>
        <strain evidence="6 7">DG-6</strain>
    </source>
</reference>
<dbReference type="Proteomes" id="UP000054010">
    <property type="component" value="Unassembled WGS sequence"/>
</dbReference>
<keyword evidence="4 6" id="KW-0808">Transferase</keyword>
<dbReference type="HOGENOM" id="CLU_025996_19_2_0"/>
<gene>
    <name evidence="6" type="ORF">OSCT_1346</name>
</gene>
<comment type="pathway">
    <text evidence="1">Cell wall biogenesis; cell wall polysaccharide biosynthesis.</text>
</comment>
<evidence type="ECO:0000256" key="4">
    <source>
        <dbReference type="ARBA" id="ARBA00022679"/>
    </source>
</evidence>
<feature type="domain" description="Glycosyltransferase 2-like" evidence="5">
    <location>
        <begin position="10"/>
        <end position="179"/>
    </location>
</feature>
<evidence type="ECO:0000256" key="1">
    <source>
        <dbReference type="ARBA" id="ARBA00004776"/>
    </source>
</evidence>
<dbReference type="PANTHER" id="PTHR43179:SF12">
    <property type="entry name" value="GALACTOFURANOSYLTRANSFERASE GLFT2"/>
    <property type="match status" value="1"/>
</dbReference>
<evidence type="ECO:0000259" key="5">
    <source>
        <dbReference type="Pfam" id="PF00535"/>
    </source>
</evidence>
<dbReference type="eggNOG" id="COG1216">
    <property type="taxonomic scope" value="Bacteria"/>
</dbReference>
<evidence type="ECO:0000256" key="3">
    <source>
        <dbReference type="ARBA" id="ARBA00022676"/>
    </source>
</evidence>
<dbReference type="Pfam" id="PF00535">
    <property type="entry name" value="Glycos_transf_2"/>
    <property type="match status" value="1"/>
</dbReference>
<name>E1IDE5_9CHLR</name>
<evidence type="ECO:0000256" key="2">
    <source>
        <dbReference type="ARBA" id="ARBA00006739"/>
    </source>
</evidence>
<proteinExistence type="inferred from homology"/>